<sequence length="95" mass="10647">MRIFLTAFATCVLAAGDPLIGQSYASLVRTRHAGLHLVGWLPVTQRDTLRNRKGDFDFHFRTCYNDKIEQDTLQQGDLLVFTACFGIWEGGTGEP</sequence>
<accession>A0A9W6MPE1</accession>
<evidence type="ECO:0000313" key="1">
    <source>
        <dbReference type="EMBL" id="GLK52859.1"/>
    </source>
</evidence>
<gene>
    <name evidence="1" type="ORF">GCM10017621_23670</name>
</gene>
<dbReference type="Proteomes" id="UP001143486">
    <property type="component" value="Unassembled WGS sequence"/>
</dbReference>
<dbReference type="AlphaFoldDB" id="A0A9W6MPE1"/>
<dbReference type="EMBL" id="BSFE01000006">
    <property type="protein sequence ID" value="GLK52859.1"/>
    <property type="molecule type" value="Genomic_DNA"/>
</dbReference>
<reference evidence="1" key="2">
    <citation type="submission" date="2023-01" db="EMBL/GenBank/DDBJ databases">
        <authorList>
            <person name="Sun Q."/>
            <person name="Evtushenko L."/>
        </authorList>
    </citation>
    <scope>NUCLEOTIDE SEQUENCE</scope>
    <source>
        <strain evidence="1">VKM B-1513</strain>
    </source>
</reference>
<dbReference type="RefSeq" id="WP_271187218.1">
    <property type="nucleotide sequence ID" value="NZ_BSFE01000006.1"/>
</dbReference>
<keyword evidence="2" id="KW-1185">Reference proteome</keyword>
<name>A0A9W6MPE1_9PROT</name>
<comment type="caution">
    <text evidence="1">The sequence shown here is derived from an EMBL/GenBank/DDBJ whole genome shotgun (WGS) entry which is preliminary data.</text>
</comment>
<reference evidence="1" key="1">
    <citation type="journal article" date="2014" name="Int. J. Syst. Evol. Microbiol.">
        <title>Complete genome sequence of Corynebacterium casei LMG S-19264T (=DSM 44701T), isolated from a smear-ripened cheese.</title>
        <authorList>
            <consortium name="US DOE Joint Genome Institute (JGI-PGF)"/>
            <person name="Walter F."/>
            <person name="Albersmeier A."/>
            <person name="Kalinowski J."/>
            <person name="Ruckert C."/>
        </authorList>
    </citation>
    <scope>NUCLEOTIDE SEQUENCE</scope>
    <source>
        <strain evidence="1">VKM B-1513</strain>
    </source>
</reference>
<organism evidence="1 2">
    <name type="scientific">Maricaulis virginensis</name>
    <dbReference type="NCBI Taxonomy" id="144022"/>
    <lineage>
        <taxon>Bacteria</taxon>
        <taxon>Pseudomonadati</taxon>
        <taxon>Pseudomonadota</taxon>
        <taxon>Alphaproteobacteria</taxon>
        <taxon>Maricaulales</taxon>
        <taxon>Maricaulaceae</taxon>
        <taxon>Maricaulis</taxon>
    </lineage>
</organism>
<proteinExistence type="predicted"/>
<protein>
    <submittedName>
        <fullName evidence="1">Uncharacterized protein</fullName>
    </submittedName>
</protein>
<evidence type="ECO:0000313" key="2">
    <source>
        <dbReference type="Proteomes" id="UP001143486"/>
    </source>
</evidence>